<dbReference type="InterPro" id="IPR051416">
    <property type="entry name" value="phD-YefM_TA_antitoxins"/>
</dbReference>
<comment type="function">
    <text evidence="2">Antitoxin component of a type II toxin-antitoxin (TA) system.</text>
</comment>
<dbReference type="PANTHER" id="PTHR35377">
    <property type="entry name" value="ANTITOXIN VAPB49-RELATED-RELATED"/>
    <property type="match status" value="1"/>
</dbReference>
<dbReference type="InterPro" id="IPR036165">
    <property type="entry name" value="YefM-like_sf"/>
</dbReference>
<dbReference type="Gene3D" id="3.40.1620.10">
    <property type="entry name" value="YefM-like domain"/>
    <property type="match status" value="1"/>
</dbReference>
<dbReference type="PANTHER" id="PTHR35377:SF8">
    <property type="entry name" value="ANTITOXIN VAPB22"/>
    <property type="match status" value="1"/>
</dbReference>
<gene>
    <name evidence="3" type="ORF">A2161_02625</name>
</gene>
<dbReference type="SUPFAM" id="SSF143120">
    <property type="entry name" value="YefM-like"/>
    <property type="match status" value="1"/>
</dbReference>
<dbReference type="InterPro" id="IPR006442">
    <property type="entry name" value="Antitoxin_Phd/YefM"/>
</dbReference>
<accession>A0A1F7S4T7</accession>
<reference evidence="3 4" key="1">
    <citation type="journal article" date="2016" name="Nat. Commun.">
        <title>Thousands of microbial genomes shed light on interconnected biogeochemical processes in an aquifer system.</title>
        <authorList>
            <person name="Anantharaman K."/>
            <person name="Brown C.T."/>
            <person name="Hug L.A."/>
            <person name="Sharon I."/>
            <person name="Castelle C.J."/>
            <person name="Probst A.J."/>
            <person name="Thomas B.C."/>
            <person name="Singh A."/>
            <person name="Wilkins M.J."/>
            <person name="Karaoz U."/>
            <person name="Brodie E.L."/>
            <person name="Williams K.H."/>
            <person name="Hubbard S.S."/>
            <person name="Banfield J.F."/>
        </authorList>
    </citation>
    <scope>NUCLEOTIDE SEQUENCE [LARGE SCALE GENOMIC DNA]</scope>
</reference>
<dbReference type="AlphaFoldDB" id="A0A1F7S4T7"/>
<comment type="similarity">
    <text evidence="1 2">Belongs to the phD/YefM antitoxin family.</text>
</comment>
<dbReference type="NCBIfam" id="TIGR01552">
    <property type="entry name" value="phd_fam"/>
    <property type="match status" value="1"/>
</dbReference>
<evidence type="ECO:0000256" key="1">
    <source>
        <dbReference type="ARBA" id="ARBA00009981"/>
    </source>
</evidence>
<dbReference type="Proteomes" id="UP000179266">
    <property type="component" value="Unassembled WGS sequence"/>
</dbReference>
<evidence type="ECO:0000313" key="3">
    <source>
        <dbReference type="EMBL" id="OGL48117.1"/>
    </source>
</evidence>
<proteinExistence type="inferred from homology"/>
<evidence type="ECO:0000256" key="2">
    <source>
        <dbReference type="RuleBase" id="RU362080"/>
    </source>
</evidence>
<name>A0A1F7S4T7_9BACT</name>
<evidence type="ECO:0000313" key="4">
    <source>
        <dbReference type="Proteomes" id="UP000179266"/>
    </source>
</evidence>
<dbReference type="Pfam" id="PF02604">
    <property type="entry name" value="PhdYeFM_antitox"/>
    <property type="match status" value="1"/>
</dbReference>
<comment type="caution">
    <text evidence="3">The sequence shown here is derived from an EMBL/GenBank/DDBJ whole genome shotgun (WGS) entry which is preliminary data.</text>
</comment>
<organism evidence="3 4">
    <name type="scientific">Candidatus Schekmanbacteria bacterium RBG_13_48_7</name>
    <dbReference type="NCBI Taxonomy" id="1817878"/>
    <lineage>
        <taxon>Bacteria</taxon>
        <taxon>Candidatus Schekmaniibacteriota</taxon>
    </lineage>
</organism>
<dbReference type="EMBL" id="MGDD01000045">
    <property type="protein sequence ID" value="OGL48117.1"/>
    <property type="molecule type" value="Genomic_DNA"/>
</dbReference>
<protein>
    <recommendedName>
        <fullName evidence="2">Antitoxin</fullName>
    </recommendedName>
</protein>
<sequence length="82" mass="9419">MQATAKDLRIKSKEILSAVERGEEVIITYRGVPKARIVPIKKNSSAHKKKTHRNSLFGIWKDNKEVCDVDSFINAVREKRKL</sequence>